<protein>
    <submittedName>
        <fullName evidence="2">Uncharacterized protein</fullName>
    </submittedName>
</protein>
<dbReference type="EMBL" id="LR797002">
    <property type="protein sequence ID" value="CAB4179997.1"/>
    <property type="molecule type" value="Genomic_DNA"/>
</dbReference>
<reference evidence="2" key="1">
    <citation type="submission" date="2020-05" db="EMBL/GenBank/DDBJ databases">
        <authorList>
            <person name="Chiriac C."/>
            <person name="Salcher M."/>
            <person name="Ghai R."/>
            <person name="Kavagutti S V."/>
        </authorList>
    </citation>
    <scope>NUCLEOTIDE SEQUENCE</scope>
</reference>
<evidence type="ECO:0000313" key="2">
    <source>
        <dbReference type="EMBL" id="CAB4179997.1"/>
    </source>
</evidence>
<dbReference type="EMBL" id="LR797512">
    <property type="protein sequence ID" value="CAB4221933.1"/>
    <property type="molecule type" value="Genomic_DNA"/>
</dbReference>
<evidence type="ECO:0000313" key="1">
    <source>
        <dbReference type="EMBL" id="CAB4145495.1"/>
    </source>
</evidence>
<evidence type="ECO:0000313" key="3">
    <source>
        <dbReference type="EMBL" id="CAB4221933.1"/>
    </source>
</evidence>
<dbReference type="EMBL" id="LR796444">
    <property type="protein sequence ID" value="CAB4145495.1"/>
    <property type="molecule type" value="Genomic_DNA"/>
</dbReference>
<accession>A0A6J5QC47</accession>
<sequence length="56" mass="6089">MKLKILSNKVGKIGAYFEPTPGINVQALIDGGFIAYESESTETPKKSSTIKKTTKE</sequence>
<organism evidence="2">
    <name type="scientific">uncultured Caudovirales phage</name>
    <dbReference type="NCBI Taxonomy" id="2100421"/>
    <lineage>
        <taxon>Viruses</taxon>
        <taxon>Duplodnaviria</taxon>
        <taxon>Heunggongvirae</taxon>
        <taxon>Uroviricota</taxon>
        <taxon>Caudoviricetes</taxon>
        <taxon>Peduoviridae</taxon>
        <taxon>Maltschvirus</taxon>
        <taxon>Maltschvirus maltsch</taxon>
    </lineage>
</organism>
<name>A0A6J5QC47_9CAUD</name>
<proteinExistence type="predicted"/>
<gene>
    <name evidence="2" type="ORF">UFOVP1048_10</name>
    <name evidence="3" type="ORF">UFOVP1658_6</name>
    <name evidence="1" type="ORF">UFOVP488_13</name>
</gene>